<gene>
    <name evidence="1" type="ORF">ACED33_24490</name>
</gene>
<comment type="caution">
    <text evidence="1">The sequence shown here is derived from an EMBL/GenBank/DDBJ whole genome shotgun (WGS) entry which is preliminary data.</text>
</comment>
<name>A0ABV4M009_VIBSP</name>
<proteinExistence type="predicted"/>
<accession>A0ABV4M009</accession>
<protein>
    <submittedName>
        <fullName evidence="1">Uncharacterized protein</fullName>
    </submittedName>
</protein>
<sequence length="254" mass="29064">MLIFNCTKAAASFLSPHKSKESKPLIQAVPDFDIEDVGSPQAPISQWLVQHSKQLDQDILYVCHVQHRFTMVFTGVEKGNWLGFMQCFWERLVNHFCWLIDEMPFDIKSSPQDWVDNIRMVHGQNGERPIFCQRYSPSVNASVGRFRSTFETALYEIGCLPDDEEAGEFEFHENSRLHFSGCKESMFYPAHELFCSGLEIYMDVSGNDLGAFESLSLNYFKQKLSDMLNVPTIDPEAVVKVLNTLTAEKGTNKR</sequence>
<organism evidence="1 2">
    <name type="scientific">Vibrio splendidus</name>
    <dbReference type="NCBI Taxonomy" id="29497"/>
    <lineage>
        <taxon>Bacteria</taxon>
        <taxon>Pseudomonadati</taxon>
        <taxon>Pseudomonadota</taxon>
        <taxon>Gammaproteobacteria</taxon>
        <taxon>Vibrionales</taxon>
        <taxon>Vibrionaceae</taxon>
        <taxon>Vibrio</taxon>
    </lineage>
</organism>
<dbReference type="RefSeq" id="WP_371691444.1">
    <property type="nucleotide sequence ID" value="NZ_JBGONW010000082.1"/>
</dbReference>
<dbReference type="EMBL" id="JBGOOW010000062">
    <property type="protein sequence ID" value="MEZ8183835.1"/>
    <property type="molecule type" value="Genomic_DNA"/>
</dbReference>
<reference evidence="1 2" key="1">
    <citation type="submission" date="2024-06" db="EMBL/GenBank/DDBJ databases">
        <authorList>
            <person name="Steensen K."/>
            <person name="Seneca J."/>
            <person name="Bartlau N."/>
            <person name="Yu A.X."/>
            <person name="Polz M.F."/>
        </authorList>
    </citation>
    <scope>NUCLEOTIDE SEQUENCE [LARGE SCALE GENOMIC DNA]</scope>
    <source>
        <strain evidence="1 2">1F145</strain>
    </source>
</reference>
<dbReference type="Proteomes" id="UP001569200">
    <property type="component" value="Unassembled WGS sequence"/>
</dbReference>
<keyword evidence="2" id="KW-1185">Reference proteome</keyword>
<evidence type="ECO:0000313" key="2">
    <source>
        <dbReference type="Proteomes" id="UP001569200"/>
    </source>
</evidence>
<evidence type="ECO:0000313" key="1">
    <source>
        <dbReference type="EMBL" id="MEZ8183835.1"/>
    </source>
</evidence>